<dbReference type="GO" id="GO:0042391">
    <property type="term" value="P:regulation of membrane potential"/>
    <property type="evidence" value="ECO:0007669"/>
    <property type="project" value="TreeGrafter"/>
</dbReference>
<sequence>MRVVGGKTGADGRTFAYIVWTVPSGPAEKAGLQQGDKVLEWSGVSLIDKSFEEVAQIIERTDDVAELVVEHATDIVGDLLDDPGMVPPPGKAPGNLGLLMETETEKTPSSPTRRKLPKTPEQIAKERQVTGRVQIQVSYETERKELIVSVFTADELCAREDTGYGTLPEAYAKLILIPPCGDQTTLKTVVAEPTQNPIWNATLVFPGVDGESLMERAIEVSLWDYSPEGENVFLGECTVDLQRALENDRAVWYRLEDPRGLRSGKSPYCSPRGSLSMEVAQRFLRKSELRERSYSDDTQSDSGSPEPCFLHPDHAWHVNSRRGSSQSEQLEVEPYELNRDYSRSLPGSRRSSFQSQCGTDSKRGSMGEADMPIVVHYNRDRRRSSCTRPMRDPEEILEGLRTLKAAKGQLNRTMSLSGDKRRGSQCVVPTVTVWQCEPVSPRTGKSASFPLPHSIPPR</sequence>
<dbReference type="Pfam" id="PF00168">
    <property type="entry name" value="C2"/>
    <property type="match status" value="1"/>
</dbReference>
<evidence type="ECO:0000259" key="4">
    <source>
        <dbReference type="PROSITE" id="PS50004"/>
    </source>
</evidence>
<evidence type="ECO:0000256" key="3">
    <source>
        <dbReference type="SAM" id="MobiDB-lite"/>
    </source>
</evidence>
<dbReference type="EMBL" id="JAIFRP010004405">
    <property type="protein sequence ID" value="KAK2576803.1"/>
    <property type="molecule type" value="Genomic_DNA"/>
</dbReference>
<dbReference type="GO" id="GO:0050806">
    <property type="term" value="P:positive regulation of synaptic transmission"/>
    <property type="evidence" value="ECO:0007669"/>
    <property type="project" value="TreeGrafter"/>
</dbReference>
<keyword evidence="7" id="KW-1185">Reference proteome</keyword>
<dbReference type="Pfam" id="PF17820">
    <property type="entry name" value="PDZ_6"/>
    <property type="match status" value="1"/>
</dbReference>
<dbReference type="Proteomes" id="UP001258017">
    <property type="component" value="Unassembled WGS sequence"/>
</dbReference>
<dbReference type="GO" id="GO:0048788">
    <property type="term" value="C:cytoskeleton of presynaptic active zone"/>
    <property type="evidence" value="ECO:0007669"/>
    <property type="project" value="TreeGrafter"/>
</dbReference>
<dbReference type="PANTHER" id="PTHR12157:SF24">
    <property type="entry name" value="FIFE, ISOFORM D"/>
    <property type="match status" value="1"/>
</dbReference>
<accession>A0AAD9RCG7</accession>
<evidence type="ECO:0000313" key="7">
    <source>
        <dbReference type="Proteomes" id="UP001258017"/>
    </source>
</evidence>
<dbReference type="PROSITE" id="PS50106">
    <property type="entry name" value="PDZ"/>
    <property type="match status" value="1"/>
</dbReference>
<dbReference type="SUPFAM" id="SSF49562">
    <property type="entry name" value="C2 domain (Calcium/lipid-binding domain, CaLB)"/>
    <property type="match status" value="1"/>
</dbReference>
<keyword evidence="1" id="KW-0770">Synapse</keyword>
<feature type="region of interest" description="Disordered" evidence="3">
    <location>
        <begin position="439"/>
        <end position="458"/>
    </location>
</feature>
<dbReference type="GO" id="GO:0048791">
    <property type="term" value="P:calcium ion-regulated exocytosis of neurotransmitter"/>
    <property type="evidence" value="ECO:0007669"/>
    <property type="project" value="TreeGrafter"/>
</dbReference>
<dbReference type="GO" id="GO:0031267">
    <property type="term" value="F:small GTPase binding"/>
    <property type="evidence" value="ECO:0007669"/>
    <property type="project" value="InterPro"/>
</dbReference>
<dbReference type="SMART" id="SM00239">
    <property type="entry name" value="C2"/>
    <property type="match status" value="1"/>
</dbReference>
<dbReference type="GO" id="GO:0044325">
    <property type="term" value="F:transmembrane transporter binding"/>
    <property type="evidence" value="ECO:0007669"/>
    <property type="project" value="TreeGrafter"/>
</dbReference>
<dbReference type="InterPro" id="IPR041489">
    <property type="entry name" value="PDZ_6"/>
</dbReference>
<evidence type="ECO:0000313" key="6">
    <source>
        <dbReference type="EMBL" id="KAK2576803.1"/>
    </source>
</evidence>
<dbReference type="GO" id="GO:0042734">
    <property type="term" value="C:presynaptic membrane"/>
    <property type="evidence" value="ECO:0007669"/>
    <property type="project" value="TreeGrafter"/>
</dbReference>
<dbReference type="Gene3D" id="2.30.42.10">
    <property type="match status" value="1"/>
</dbReference>
<dbReference type="InterPro" id="IPR001478">
    <property type="entry name" value="PDZ"/>
</dbReference>
<dbReference type="SUPFAM" id="SSF50156">
    <property type="entry name" value="PDZ domain-like"/>
    <property type="match status" value="1"/>
</dbReference>
<evidence type="ECO:0000259" key="5">
    <source>
        <dbReference type="PROSITE" id="PS50106"/>
    </source>
</evidence>
<comment type="caution">
    <text evidence="6">The sequence shown here is derived from an EMBL/GenBank/DDBJ whole genome shotgun (WGS) entry which is preliminary data.</text>
</comment>
<dbReference type="Gene3D" id="2.60.40.150">
    <property type="entry name" value="C2 domain"/>
    <property type="match status" value="1"/>
</dbReference>
<dbReference type="InterPro" id="IPR036034">
    <property type="entry name" value="PDZ_sf"/>
</dbReference>
<evidence type="ECO:0000256" key="2">
    <source>
        <dbReference type="ARBA" id="ARBA00034103"/>
    </source>
</evidence>
<protein>
    <submittedName>
        <fullName evidence="6">Uncharacterized protein</fullName>
    </submittedName>
</protein>
<dbReference type="SMART" id="SM00228">
    <property type="entry name" value="PDZ"/>
    <property type="match status" value="1"/>
</dbReference>
<dbReference type="InterPro" id="IPR039032">
    <property type="entry name" value="Rim-like"/>
</dbReference>
<comment type="subcellular location">
    <subcellularLocation>
        <location evidence="2">Synapse</location>
    </subcellularLocation>
</comment>
<dbReference type="InterPro" id="IPR035892">
    <property type="entry name" value="C2_domain_sf"/>
</dbReference>
<dbReference type="AlphaFoldDB" id="A0AAD9RCG7"/>
<organism evidence="6 7">
    <name type="scientific">Odynerus spinipes</name>
    <dbReference type="NCBI Taxonomy" id="1348599"/>
    <lineage>
        <taxon>Eukaryota</taxon>
        <taxon>Metazoa</taxon>
        <taxon>Ecdysozoa</taxon>
        <taxon>Arthropoda</taxon>
        <taxon>Hexapoda</taxon>
        <taxon>Insecta</taxon>
        <taxon>Pterygota</taxon>
        <taxon>Neoptera</taxon>
        <taxon>Endopterygota</taxon>
        <taxon>Hymenoptera</taxon>
        <taxon>Apocrita</taxon>
        <taxon>Aculeata</taxon>
        <taxon>Vespoidea</taxon>
        <taxon>Vespidae</taxon>
        <taxon>Eumeninae</taxon>
        <taxon>Odynerus</taxon>
    </lineage>
</organism>
<reference evidence="6" key="1">
    <citation type="submission" date="2021-08" db="EMBL/GenBank/DDBJ databases">
        <authorList>
            <person name="Misof B."/>
            <person name="Oliver O."/>
            <person name="Podsiadlowski L."/>
            <person name="Donath A."/>
            <person name="Peters R."/>
            <person name="Mayer C."/>
            <person name="Rust J."/>
            <person name="Gunkel S."/>
            <person name="Lesny P."/>
            <person name="Martin S."/>
            <person name="Oeyen J.P."/>
            <person name="Petersen M."/>
            <person name="Panagiotis P."/>
            <person name="Wilbrandt J."/>
            <person name="Tanja T."/>
        </authorList>
    </citation>
    <scope>NUCLEOTIDE SEQUENCE</scope>
    <source>
        <strain evidence="6">GBR_01_08_01A</strain>
        <tissue evidence="6">Thorax + abdomen</tissue>
    </source>
</reference>
<dbReference type="InterPro" id="IPR000008">
    <property type="entry name" value="C2_dom"/>
</dbReference>
<proteinExistence type="predicted"/>
<gene>
    <name evidence="6" type="ORF">KPH14_005439</name>
</gene>
<feature type="domain" description="C2" evidence="4">
    <location>
        <begin position="129"/>
        <end position="255"/>
    </location>
</feature>
<dbReference type="PROSITE" id="PS50004">
    <property type="entry name" value="C2"/>
    <property type="match status" value="1"/>
</dbReference>
<feature type="domain" description="PDZ" evidence="5">
    <location>
        <begin position="1"/>
        <end position="73"/>
    </location>
</feature>
<feature type="region of interest" description="Disordered" evidence="3">
    <location>
        <begin position="290"/>
        <end position="314"/>
    </location>
</feature>
<reference evidence="6" key="2">
    <citation type="journal article" date="2023" name="Commun. Biol.">
        <title>Intrasexual cuticular hydrocarbon dimorphism in a wasp sheds light on hydrocarbon biosynthesis genes in Hymenoptera.</title>
        <authorList>
            <person name="Moris V.C."/>
            <person name="Podsiadlowski L."/>
            <person name="Martin S."/>
            <person name="Oeyen J.P."/>
            <person name="Donath A."/>
            <person name="Petersen M."/>
            <person name="Wilbrandt J."/>
            <person name="Misof B."/>
            <person name="Liedtke D."/>
            <person name="Thamm M."/>
            <person name="Scheiner R."/>
            <person name="Schmitt T."/>
            <person name="Niehuis O."/>
        </authorList>
    </citation>
    <scope>NUCLEOTIDE SEQUENCE</scope>
    <source>
        <strain evidence="6">GBR_01_08_01A</strain>
    </source>
</reference>
<name>A0AAD9RCG7_9HYME</name>
<dbReference type="FunFam" id="2.60.40.150:FF:000202">
    <property type="entry name" value="Uncharacterized protein, isoform B"/>
    <property type="match status" value="1"/>
</dbReference>
<evidence type="ECO:0000256" key="1">
    <source>
        <dbReference type="ARBA" id="ARBA00023018"/>
    </source>
</evidence>
<feature type="compositionally biased region" description="Polar residues" evidence="3">
    <location>
        <begin position="349"/>
        <end position="359"/>
    </location>
</feature>
<feature type="region of interest" description="Disordered" evidence="3">
    <location>
        <begin position="341"/>
        <end position="367"/>
    </location>
</feature>
<dbReference type="GO" id="GO:0048167">
    <property type="term" value="P:regulation of synaptic plasticity"/>
    <property type="evidence" value="ECO:0007669"/>
    <property type="project" value="TreeGrafter"/>
</dbReference>
<dbReference type="PANTHER" id="PTHR12157">
    <property type="entry name" value="REGULATING SYNAPTIC MEMBRANE EXOCYTOSIS PROTEIN"/>
    <property type="match status" value="1"/>
</dbReference>